<comment type="caution">
    <text evidence="1">The sequence shown here is derived from an EMBL/GenBank/DDBJ whole genome shotgun (WGS) entry which is preliminary data.</text>
</comment>
<accession>A0ABN7IJ53</accession>
<dbReference type="Proteomes" id="UP000656319">
    <property type="component" value="Unassembled WGS sequence"/>
</dbReference>
<sequence>MEPADSLMLTEAELREQYTNLQQRALRLGSQGQSRITRLAEALQSPPKGHADEYIRVLKSATDAMAAVLSYHRALPFLETGNSLIESLANPSASAEEEEWRDQLLFRLVEVLAVGADLIAEGEARLERSARVDI</sequence>
<dbReference type="EMBL" id="CAJHCQ010000039">
    <property type="protein sequence ID" value="CAD6561809.1"/>
    <property type="molecule type" value="Genomic_DNA"/>
</dbReference>
<gene>
    <name evidence="1" type="ORF">LMG27952_07582</name>
</gene>
<evidence type="ECO:0000313" key="2">
    <source>
        <dbReference type="Proteomes" id="UP000656319"/>
    </source>
</evidence>
<proteinExistence type="predicted"/>
<protein>
    <submittedName>
        <fullName evidence="1">Uncharacterized protein</fullName>
    </submittedName>
</protein>
<organism evidence="1 2">
    <name type="scientific">Paraburkholderia hiiakae</name>
    <dbReference type="NCBI Taxonomy" id="1081782"/>
    <lineage>
        <taxon>Bacteria</taxon>
        <taxon>Pseudomonadati</taxon>
        <taxon>Pseudomonadota</taxon>
        <taxon>Betaproteobacteria</taxon>
        <taxon>Burkholderiales</taxon>
        <taxon>Burkholderiaceae</taxon>
        <taxon>Paraburkholderia</taxon>
    </lineage>
</organism>
<name>A0ABN7IJ53_9BURK</name>
<evidence type="ECO:0000313" key="1">
    <source>
        <dbReference type="EMBL" id="CAD6561809.1"/>
    </source>
</evidence>
<reference evidence="1 2" key="1">
    <citation type="submission" date="2020-10" db="EMBL/GenBank/DDBJ databases">
        <authorList>
            <person name="Peeters C."/>
        </authorList>
    </citation>
    <scope>NUCLEOTIDE SEQUENCE [LARGE SCALE GENOMIC DNA]</scope>
    <source>
        <strain evidence="1 2">LMG 27952</strain>
    </source>
</reference>
<keyword evidence="2" id="KW-1185">Reference proteome</keyword>